<dbReference type="InterPro" id="IPR052894">
    <property type="entry name" value="AsmA-related"/>
</dbReference>
<dbReference type="PANTHER" id="PTHR30441">
    <property type="entry name" value="DUF748 DOMAIN-CONTAINING PROTEIN"/>
    <property type="match status" value="1"/>
</dbReference>
<sequence>MKPLSRTLSIFLGVVVLLLIVLFLGVPAFLKDYLEKNDRELVGREIFLEDLSIHWFSGQVELEGLEIREKDTANVFLFIDKLSTRISLPALVNRHFFIRSLDVEGLSVEIVQKGMQFNFDDLYQPTDTEIASPEVPEANPWRFTLANIALREGEVNYHSDIAPFLGFDSIAIEIPRITEAMDTLTAHVALRVSSGGQIESVVGIRPGDARYSLRMQATDVDLQLVEPYFRNVMKLGNLSGKLLADFHVEGSWEDTDRLDLSGSVGLRNFEMTDPEGKALLAADLMEVAVDTIRMKEGVYAIDRLHANGLYSIFELYEEGNNFSRLLLTEASTSEEPGVDDSLDYSNPFLVLAYYLQGTVRSYQESVYEIRELSIAESEFRFVDYTLPEPFRYKFTEMRLLGDSLYSSREKFTIHLGAGLNDTGIFEGEIVSFTSDPSNMDIRYTVSGTGLPPFAPYTSFYVAHPIATGEMWYTCETSIREGIITSSNLVEIDDFNFGEKTGERALYDLPVRLAVSLLKDLEGKISLDIPVEGDLNDPNYRLGKVIWSTVRNILLKAVTAPYRLLARSFQVKEEDLKSIQFGLLQTSLNKEQERQLTDLAKVLHAKPELNVAFKRVTDRYDEVERYALSQSWTNYLFGDTIPERLNEAQKKQLDEPDPTDSLFRAFVNSAVQVPDSVLTLEEQCLVYIGEEAAVATVDRIGSRRGEAIADYLSTTLEVPEERLQFRILPADSLISNKNSAIYHIDFWVDDP</sequence>
<evidence type="ECO:0008006" key="3">
    <source>
        <dbReference type="Google" id="ProtNLM"/>
    </source>
</evidence>
<gene>
    <name evidence="1" type="ORF">SAMN05192553_1117</name>
</gene>
<dbReference type="PANTHER" id="PTHR30441:SF8">
    <property type="entry name" value="DUF748 DOMAIN-CONTAINING PROTEIN"/>
    <property type="match status" value="1"/>
</dbReference>
<proteinExistence type="predicted"/>
<evidence type="ECO:0000313" key="2">
    <source>
        <dbReference type="Proteomes" id="UP000199403"/>
    </source>
</evidence>
<dbReference type="EMBL" id="FNZH01000011">
    <property type="protein sequence ID" value="SEJ74738.1"/>
    <property type="molecule type" value="Genomic_DNA"/>
</dbReference>
<dbReference type="Proteomes" id="UP000199403">
    <property type="component" value="Unassembled WGS sequence"/>
</dbReference>
<dbReference type="STRING" id="1416801.SAMN05192553_1117"/>
<dbReference type="Pfam" id="PF05359">
    <property type="entry name" value="DUF748"/>
    <property type="match status" value="1"/>
</dbReference>
<protein>
    <recommendedName>
        <fullName evidence="3">DUF748 domain-containing protein</fullName>
    </recommendedName>
</protein>
<dbReference type="AlphaFoldDB" id="A0A1H7BBD2"/>
<name>A0A1H7BBD2_9BACT</name>
<accession>A0A1H7BBD2</accession>
<evidence type="ECO:0000313" key="1">
    <source>
        <dbReference type="EMBL" id="SEJ74738.1"/>
    </source>
</evidence>
<reference evidence="2" key="1">
    <citation type="submission" date="2016-10" db="EMBL/GenBank/DDBJ databases">
        <authorList>
            <person name="Varghese N."/>
            <person name="Submissions S."/>
        </authorList>
    </citation>
    <scope>NUCLEOTIDE SEQUENCE [LARGE SCALE GENOMIC DNA]</scope>
    <source>
        <strain evidence="2">IBRC-M 10761</strain>
    </source>
</reference>
<dbReference type="InterPro" id="IPR008023">
    <property type="entry name" value="DUF748"/>
</dbReference>
<dbReference type="GO" id="GO:0005886">
    <property type="term" value="C:plasma membrane"/>
    <property type="evidence" value="ECO:0007669"/>
    <property type="project" value="TreeGrafter"/>
</dbReference>
<keyword evidence="2" id="KW-1185">Reference proteome</keyword>
<dbReference type="RefSeq" id="WP_092178462.1">
    <property type="nucleotide sequence ID" value="NZ_FNZH01000011.1"/>
</dbReference>
<dbReference type="GO" id="GO:0090313">
    <property type="term" value="P:regulation of protein targeting to membrane"/>
    <property type="evidence" value="ECO:0007669"/>
    <property type="project" value="TreeGrafter"/>
</dbReference>
<dbReference type="OrthoDB" id="9806239at2"/>
<organism evidence="1 2">
    <name type="scientific">Cyclobacterium xiamenense</name>
    <dbReference type="NCBI Taxonomy" id="1297121"/>
    <lineage>
        <taxon>Bacteria</taxon>
        <taxon>Pseudomonadati</taxon>
        <taxon>Bacteroidota</taxon>
        <taxon>Cytophagia</taxon>
        <taxon>Cytophagales</taxon>
        <taxon>Cyclobacteriaceae</taxon>
        <taxon>Cyclobacterium</taxon>
    </lineage>
</organism>